<feature type="domain" description="Tetrapyrrole methylase" evidence="7">
    <location>
        <begin position="278"/>
        <end position="483"/>
    </location>
</feature>
<dbReference type="InterPro" id="IPR014776">
    <property type="entry name" value="4pyrrole_Mease_sub2"/>
</dbReference>
<keyword evidence="5" id="KW-0808">Transferase</keyword>
<evidence type="ECO:0000259" key="7">
    <source>
        <dbReference type="Pfam" id="PF00590"/>
    </source>
</evidence>
<comment type="pathway">
    <text evidence="1">Cofactor biosynthesis; adenosylcobalamin biosynthesis.</text>
</comment>
<comment type="caution">
    <text evidence="8">The sequence shown here is derived from an EMBL/GenBank/DDBJ whole genome shotgun (WGS) entry which is preliminary data.</text>
</comment>
<evidence type="ECO:0000256" key="3">
    <source>
        <dbReference type="ARBA" id="ARBA00022573"/>
    </source>
</evidence>
<evidence type="ECO:0000256" key="4">
    <source>
        <dbReference type="ARBA" id="ARBA00022603"/>
    </source>
</evidence>
<dbReference type="InterPro" id="IPR014777">
    <property type="entry name" value="4pyrrole_Mease_sub1"/>
</dbReference>
<dbReference type="EMBL" id="BAABXL010000001">
    <property type="protein sequence ID" value="GAA6268970.1"/>
    <property type="molecule type" value="Genomic_DNA"/>
</dbReference>
<keyword evidence="3" id="KW-0169">Cobalamin biosynthesis</keyword>
<evidence type="ECO:0000256" key="2">
    <source>
        <dbReference type="ARBA" id="ARBA00005879"/>
    </source>
</evidence>
<dbReference type="InterPro" id="IPR035996">
    <property type="entry name" value="4pyrrol_Methylase_sf"/>
</dbReference>
<gene>
    <name evidence="8" type="ORF">F130042H8_20300</name>
</gene>
<proteinExistence type="inferred from homology"/>
<accession>A0ABQ0AY59</accession>
<keyword evidence="6" id="KW-0949">S-adenosyl-L-methionine</keyword>
<dbReference type="NCBIfam" id="TIGR01465">
    <property type="entry name" value="cobM_cbiF"/>
    <property type="match status" value="1"/>
</dbReference>
<dbReference type="Gene3D" id="3.30.950.10">
    <property type="entry name" value="Methyltransferase, Cobalt-precorrin-4 Transmethylase, Domain 2"/>
    <property type="match status" value="2"/>
</dbReference>
<evidence type="ECO:0000256" key="6">
    <source>
        <dbReference type="ARBA" id="ARBA00022691"/>
    </source>
</evidence>
<dbReference type="CDD" id="cd11641">
    <property type="entry name" value="Precorrin-4_C11-MT"/>
    <property type="match status" value="1"/>
</dbReference>
<dbReference type="Pfam" id="PF00590">
    <property type="entry name" value="TP_methylase"/>
    <property type="match status" value="2"/>
</dbReference>
<dbReference type="InterPro" id="IPR003043">
    <property type="entry name" value="Uropor_MeTrfase_CS"/>
</dbReference>
<comment type="similarity">
    <text evidence="2">Belongs to the precorrin methyltransferase family.</text>
</comment>
<dbReference type="PROSITE" id="PS00839">
    <property type="entry name" value="SUMT_1"/>
    <property type="match status" value="1"/>
</dbReference>
<sequence length="527" mass="57728">MVHIVGAGPGAADLITVRGARLLKEADVIIYAGSLVNRELLELARKDAQIYDSAYMTLEQVMEVIKKGWKEGKEILRLHTGDPCVYGAIREQMDAMDHEGIPYEICPGVSSFCGAAAALQMEYTLPGISQSVVITRMAGRTPVPERESIASFAAHRASMAVFLSAGMLKELSEELIRGGYPADTPAAIVYKATWPEEKVVRCQINDLAEAAAREKITKTALIVVGDAVGQKGYERSKLYDPGFETEYRRAEKEENAGLPDTFSSPRTAEQKGGIPGCLYVVGIGPGSVEGMTIEARRVLEQCQVIAGYTVYADLVRSAFPDKEYVTTPMTREEERCRMALELCGRGKDTAMICSGDGGVYGMAGLLFELAQEYPQVEIRVIPGVTAACSGAAVLGAPLMHDFAVISLSDRLTPIETIWERVEKAAAADFVLCIYNPRSKGRPDYLRQACQRIMKYRGPETVCGFAKQIGRPGEEMEVLTLRELMEAEADMFTTVYIGNSDTKKLRGRMVTPRGYHRKKMERKGAAAE</sequence>
<dbReference type="CDD" id="cd11646">
    <property type="entry name" value="Precorrin_3B_C17_MT"/>
    <property type="match status" value="1"/>
</dbReference>
<dbReference type="Gene3D" id="3.40.1010.10">
    <property type="entry name" value="Cobalt-precorrin-4 Transmethylase, Domain 1"/>
    <property type="match status" value="2"/>
</dbReference>
<name>A0ABQ0AY59_9FIRM</name>
<dbReference type="PANTHER" id="PTHR47036:SF1">
    <property type="entry name" value="COBALT-FACTOR III C(17)-METHYLTRANSFERASE-RELATED"/>
    <property type="match status" value="1"/>
</dbReference>
<evidence type="ECO:0000256" key="1">
    <source>
        <dbReference type="ARBA" id="ARBA00004953"/>
    </source>
</evidence>
<dbReference type="SUPFAM" id="SSF53790">
    <property type="entry name" value="Tetrapyrrole methylase"/>
    <property type="match status" value="2"/>
</dbReference>
<dbReference type="InterPro" id="IPR000878">
    <property type="entry name" value="4pyrrol_Mease"/>
</dbReference>
<dbReference type="PANTHER" id="PTHR47036">
    <property type="entry name" value="COBALT-FACTOR III C(17)-METHYLTRANSFERASE-RELATED"/>
    <property type="match status" value="1"/>
</dbReference>
<dbReference type="InterPro" id="IPR051810">
    <property type="entry name" value="Precorrin_MeTrfase"/>
</dbReference>
<evidence type="ECO:0000313" key="8">
    <source>
        <dbReference type="EMBL" id="GAA6268970.1"/>
    </source>
</evidence>
<evidence type="ECO:0000256" key="5">
    <source>
        <dbReference type="ARBA" id="ARBA00022679"/>
    </source>
</evidence>
<protein>
    <recommendedName>
        <fullName evidence="7">Tetrapyrrole methylase domain-containing protein</fullName>
    </recommendedName>
</protein>
<dbReference type="NCBIfam" id="TIGR01466">
    <property type="entry name" value="cobJ_cbiH"/>
    <property type="match status" value="1"/>
</dbReference>
<keyword evidence="4" id="KW-0489">Methyltransferase</keyword>
<keyword evidence="9" id="KW-1185">Reference proteome</keyword>
<dbReference type="Proteomes" id="UP001600894">
    <property type="component" value="Unassembled WGS sequence"/>
</dbReference>
<feature type="domain" description="Tetrapyrrole methylase" evidence="7">
    <location>
        <begin position="1"/>
        <end position="207"/>
    </location>
</feature>
<dbReference type="InterPro" id="IPR006363">
    <property type="entry name" value="Cbl_synth_CobJ/CibH_dom"/>
</dbReference>
<evidence type="ECO:0000313" key="9">
    <source>
        <dbReference type="Proteomes" id="UP001600894"/>
    </source>
</evidence>
<reference evidence="8 9" key="1">
    <citation type="submission" date="2024-04" db="EMBL/GenBank/DDBJ databases">
        <title>Defined microbial consortia suppress multidrug-resistant proinflammatory Enterobacteriaceae via ecological control.</title>
        <authorList>
            <person name="Furuichi M."/>
            <person name="Kawaguchi T."/>
            <person name="Pust M."/>
            <person name="Yasuma K."/>
            <person name="Plichta D."/>
            <person name="Hasegawa N."/>
            <person name="Ohya T."/>
            <person name="Bhattarai S."/>
            <person name="Sasajima S."/>
            <person name="Aoto Y."/>
            <person name="Tuganbaev T."/>
            <person name="Yaginuma M."/>
            <person name="Ueda M."/>
            <person name="Okahashi N."/>
            <person name="Amafuji K."/>
            <person name="Kiridooshi Y."/>
            <person name="Sugita K."/>
            <person name="Strazar M."/>
            <person name="Skelly A."/>
            <person name="Suda W."/>
            <person name="Hattori M."/>
            <person name="Nakamoto N."/>
            <person name="Caballero S."/>
            <person name="Norman J."/>
            <person name="Olle B."/>
            <person name="Tanoue T."/>
            <person name="Arita M."/>
            <person name="Bucci V."/>
            <person name="Atarashi K."/>
            <person name="Xavier R."/>
            <person name="Honda K."/>
        </authorList>
    </citation>
    <scope>NUCLEOTIDE SEQUENCE [LARGE SCALE GENOMIC DNA]</scope>
    <source>
        <strain evidence="9">f13</strain>
    </source>
</reference>
<dbReference type="InterPro" id="IPR006362">
    <property type="entry name" value="Cbl_synth_CobM/CibF"/>
</dbReference>
<dbReference type="RefSeq" id="WP_176254049.1">
    <property type="nucleotide sequence ID" value="NZ_BAABXL010000001.1"/>
</dbReference>
<organism evidence="8 9">
    <name type="scientific">Enterocloster alcoholdehydrogenati</name>
    <dbReference type="NCBI Taxonomy" id="2547410"/>
    <lineage>
        <taxon>Bacteria</taxon>
        <taxon>Bacillati</taxon>
        <taxon>Bacillota</taxon>
        <taxon>Clostridia</taxon>
        <taxon>Lachnospirales</taxon>
        <taxon>Lachnospiraceae</taxon>
        <taxon>Enterocloster</taxon>
    </lineage>
</organism>